<evidence type="ECO:0000256" key="6">
    <source>
        <dbReference type="ARBA" id="ARBA00022801"/>
    </source>
</evidence>
<evidence type="ECO:0000256" key="11">
    <source>
        <dbReference type="RuleBase" id="RU003983"/>
    </source>
</evidence>
<keyword evidence="15" id="KW-1185">Reference proteome</keyword>
<keyword evidence="9 11" id="KW-0482">Metalloprotease</keyword>
<dbReference type="PANTHER" id="PTHR43221:SF1">
    <property type="entry name" value="PROTEASE HTPX"/>
    <property type="match status" value="1"/>
</dbReference>
<gene>
    <name evidence="14" type="ORF">AA309_13395</name>
</gene>
<keyword evidence="6 11" id="KW-0378">Hydrolase</keyword>
<feature type="domain" description="Peptidase M48" evidence="13">
    <location>
        <begin position="79"/>
        <end position="158"/>
    </location>
</feature>
<evidence type="ECO:0000256" key="4">
    <source>
        <dbReference type="ARBA" id="ARBA00022692"/>
    </source>
</evidence>
<evidence type="ECO:0000256" key="8">
    <source>
        <dbReference type="ARBA" id="ARBA00022989"/>
    </source>
</evidence>
<keyword evidence="7 11" id="KW-0862">Zinc</keyword>
<sequence length="275" mass="30323">MQFNIRAVRHHKEENYGNITLIVGGVLWFLLLVSVLASDHPVLGLVMLIFYGLVIWCALAAARALLRAHMFGHYVMVGPQQFPHIQAMVEEGAKKIGLLEAPTAFVYNSHGVMNAIAIRLIGRHRYVWLSSAIIDADDDEQLRFVIGHELGHHVAGHLDDLMNLVRWPSNLVPFLGAAYSRARELTCDRVGAFIVQDLEVSRSALQMLACGSAKLNGQMNSAVFAEQEKLVPPIAGVILKIFSTYPRHTQRVEEVGNWLAVQNYAQSAAPVAAAA</sequence>
<protein>
    <recommendedName>
        <fullName evidence="13">Peptidase M48 domain-containing protein</fullName>
    </recommendedName>
</protein>
<comment type="caution">
    <text evidence="14">The sequence shown here is derived from an EMBL/GenBank/DDBJ whole genome shotgun (WGS) entry which is preliminary data.</text>
</comment>
<evidence type="ECO:0000256" key="1">
    <source>
        <dbReference type="ARBA" id="ARBA00004651"/>
    </source>
</evidence>
<dbReference type="OrthoDB" id="7338723at2"/>
<feature type="transmembrane region" description="Helical" evidence="12">
    <location>
        <begin position="43"/>
        <end position="66"/>
    </location>
</feature>
<dbReference type="AlphaFoldDB" id="A0A0H1RBR7"/>
<accession>A0A0H1RBR7</accession>
<dbReference type="InterPro" id="IPR050083">
    <property type="entry name" value="HtpX_protease"/>
</dbReference>
<keyword evidence="10 12" id="KW-0472">Membrane</keyword>
<keyword evidence="5" id="KW-0479">Metal-binding</keyword>
<evidence type="ECO:0000256" key="7">
    <source>
        <dbReference type="ARBA" id="ARBA00022833"/>
    </source>
</evidence>
<keyword evidence="2" id="KW-1003">Cell membrane</keyword>
<proteinExistence type="inferred from homology"/>
<evidence type="ECO:0000256" key="2">
    <source>
        <dbReference type="ARBA" id="ARBA00022475"/>
    </source>
</evidence>
<dbReference type="CDD" id="cd07325">
    <property type="entry name" value="M48_Ste24p_like"/>
    <property type="match status" value="1"/>
</dbReference>
<evidence type="ECO:0000256" key="3">
    <source>
        <dbReference type="ARBA" id="ARBA00022670"/>
    </source>
</evidence>
<evidence type="ECO:0000256" key="10">
    <source>
        <dbReference type="ARBA" id="ARBA00023136"/>
    </source>
</evidence>
<dbReference type="RefSeq" id="WP_047189625.1">
    <property type="nucleotide sequence ID" value="NZ_LCYG01000032.1"/>
</dbReference>
<dbReference type="GO" id="GO:0004222">
    <property type="term" value="F:metalloendopeptidase activity"/>
    <property type="evidence" value="ECO:0007669"/>
    <property type="project" value="InterPro"/>
</dbReference>
<dbReference type="STRING" id="1225564.AA309_13395"/>
<dbReference type="Pfam" id="PF01435">
    <property type="entry name" value="Peptidase_M48"/>
    <property type="match status" value="2"/>
</dbReference>
<organism evidence="14 15">
    <name type="scientific">Microvirga vignae</name>
    <dbReference type="NCBI Taxonomy" id="1225564"/>
    <lineage>
        <taxon>Bacteria</taxon>
        <taxon>Pseudomonadati</taxon>
        <taxon>Pseudomonadota</taxon>
        <taxon>Alphaproteobacteria</taxon>
        <taxon>Hyphomicrobiales</taxon>
        <taxon>Methylobacteriaceae</taxon>
        <taxon>Microvirga</taxon>
    </lineage>
</organism>
<dbReference type="EMBL" id="LCYG01000032">
    <property type="protein sequence ID" value="KLK92670.1"/>
    <property type="molecule type" value="Genomic_DNA"/>
</dbReference>
<comment type="similarity">
    <text evidence="11">Belongs to the peptidase M48 family.</text>
</comment>
<evidence type="ECO:0000256" key="12">
    <source>
        <dbReference type="SAM" id="Phobius"/>
    </source>
</evidence>
<feature type="transmembrane region" description="Helical" evidence="12">
    <location>
        <begin position="16"/>
        <end position="37"/>
    </location>
</feature>
<evidence type="ECO:0000259" key="13">
    <source>
        <dbReference type="Pfam" id="PF01435"/>
    </source>
</evidence>
<dbReference type="Proteomes" id="UP000035489">
    <property type="component" value="Unassembled WGS sequence"/>
</dbReference>
<dbReference type="PATRIC" id="fig|1225564.3.peg.3529"/>
<dbReference type="GO" id="GO:0006508">
    <property type="term" value="P:proteolysis"/>
    <property type="evidence" value="ECO:0007669"/>
    <property type="project" value="UniProtKB-KW"/>
</dbReference>
<evidence type="ECO:0000313" key="15">
    <source>
        <dbReference type="Proteomes" id="UP000035489"/>
    </source>
</evidence>
<feature type="domain" description="Peptidase M48" evidence="13">
    <location>
        <begin position="170"/>
        <end position="258"/>
    </location>
</feature>
<keyword evidence="3 11" id="KW-0645">Protease</keyword>
<dbReference type="Gene3D" id="3.30.2010.10">
    <property type="entry name" value="Metalloproteases ('zincins'), catalytic domain"/>
    <property type="match status" value="1"/>
</dbReference>
<dbReference type="PANTHER" id="PTHR43221">
    <property type="entry name" value="PROTEASE HTPX"/>
    <property type="match status" value="1"/>
</dbReference>
<evidence type="ECO:0000256" key="9">
    <source>
        <dbReference type="ARBA" id="ARBA00023049"/>
    </source>
</evidence>
<comment type="subcellular location">
    <subcellularLocation>
        <location evidence="1">Cell membrane</location>
        <topology evidence="1">Multi-pass membrane protein</topology>
    </subcellularLocation>
</comment>
<comment type="cofactor">
    <cofactor evidence="11">
        <name>Zn(2+)</name>
        <dbReference type="ChEBI" id="CHEBI:29105"/>
    </cofactor>
    <text evidence="11">Binds 1 zinc ion per subunit.</text>
</comment>
<dbReference type="InterPro" id="IPR001915">
    <property type="entry name" value="Peptidase_M48"/>
</dbReference>
<reference evidence="14 15" key="1">
    <citation type="submission" date="2015-05" db="EMBL/GenBank/DDBJ databases">
        <title>Draft genome sequence of Microvirga vignae strain BR3299, a novel nitrogen fixing bacteria isolated from Brazil semi-aired region.</title>
        <authorList>
            <person name="Zilli J.E."/>
            <person name="Passos S.R."/>
            <person name="Leite J."/>
            <person name="Baldani J.I."/>
            <person name="Xavier G.R."/>
            <person name="Rumjaneck N.G."/>
            <person name="Simoes-Araujo J.L."/>
        </authorList>
    </citation>
    <scope>NUCLEOTIDE SEQUENCE [LARGE SCALE GENOMIC DNA]</scope>
    <source>
        <strain evidence="14 15">BR3299</strain>
    </source>
</reference>
<dbReference type="GO" id="GO:0005886">
    <property type="term" value="C:plasma membrane"/>
    <property type="evidence" value="ECO:0007669"/>
    <property type="project" value="UniProtKB-SubCell"/>
</dbReference>
<keyword evidence="8 12" id="KW-1133">Transmembrane helix</keyword>
<keyword evidence="4 12" id="KW-0812">Transmembrane</keyword>
<evidence type="ECO:0000256" key="5">
    <source>
        <dbReference type="ARBA" id="ARBA00022723"/>
    </source>
</evidence>
<dbReference type="GO" id="GO:0046872">
    <property type="term" value="F:metal ion binding"/>
    <property type="evidence" value="ECO:0007669"/>
    <property type="project" value="UniProtKB-KW"/>
</dbReference>
<name>A0A0H1RBR7_9HYPH</name>
<evidence type="ECO:0000313" key="14">
    <source>
        <dbReference type="EMBL" id="KLK92670.1"/>
    </source>
</evidence>